<name>A0ABS5U5P9_9BACT</name>
<gene>
    <name evidence="2" type="ORF">KJB30_04280</name>
</gene>
<proteinExistence type="predicted"/>
<comment type="caution">
    <text evidence="2">The sequence shown here is derived from an EMBL/GenBank/DDBJ whole genome shotgun (WGS) entry which is preliminary data.</text>
</comment>
<accession>A0ABS5U5P9</accession>
<dbReference type="EMBL" id="JAHDYS010000003">
    <property type="protein sequence ID" value="MBT1070990.1"/>
    <property type="molecule type" value="Genomic_DNA"/>
</dbReference>
<sequence>MKKICVVLALIAAACCSGCSTASNADSVDTTAKVLASNVAIDNTKTRLSSTSLQSMVEELAPALSPSTLVGTWDVTNYPENVTGKVTFNNDGTFTVISGAFRVACPVDGLFTGTWRIIEGSLIEVIPDLSGIIQLNPAVPGGGTAFRNSGGVVGDYYPLPLLFTKSKIILKGLNAVSVLKPTQ</sequence>
<reference evidence="2 3" key="1">
    <citation type="submission" date="2021-05" db="EMBL/GenBank/DDBJ databases">
        <title>The draft genome of Geobacter chapellei DSM 13688.</title>
        <authorList>
            <person name="Xu Z."/>
            <person name="Masuda Y."/>
            <person name="Itoh H."/>
            <person name="Senoo K."/>
        </authorList>
    </citation>
    <scope>NUCLEOTIDE SEQUENCE [LARGE SCALE GENOMIC DNA]</scope>
    <source>
        <strain evidence="2 3">DSM 13688</strain>
    </source>
</reference>
<evidence type="ECO:0000313" key="2">
    <source>
        <dbReference type="EMBL" id="MBT1070990.1"/>
    </source>
</evidence>
<evidence type="ECO:0000313" key="3">
    <source>
        <dbReference type="Proteomes" id="UP000784128"/>
    </source>
</evidence>
<keyword evidence="1" id="KW-0732">Signal</keyword>
<dbReference type="RefSeq" id="WP_214296701.1">
    <property type="nucleotide sequence ID" value="NZ_JAHDYS010000003.1"/>
</dbReference>
<protein>
    <submittedName>
        <fullName evidence="2">Uncharacterized protein</fullName>
    </submittedName>
</protein>
<keyword evidence="3" id="KW-1185">Reference proteome</keyword>
<feature type="signal peptide" evidence="1">
    <location>
        <begin position="1"/>
        <end position="25"/>
    </location>
</feature>
<evidence type="ECO:0000256" key="1">
    <source>
        <dbReference type="SAM" id="SignalP"/>
    </source>
</evidence>
<dbReference type="PROSITE" id="PS51257">
    <property type="entry name" value="PROKAR_LIPOPROTEIN"/>
    <property type="match status" value="1"/>
</dbReference>
<dbReference type="Proteomes" id="UP000784128">
    <property type="component" value="Unassembled WGS sequence"/>
</dbReference>
<feature type="chain" id="PRO_5047487782" evidence="1">
    <location>
        <begin position="26"/>
        <end position="183"/>
    </location>
</feature>
<organism evidence="2 3">
    <name type="scientific">Pelotalea chapellei</name>
    <dbReference type="NCBI Taxonomy" id="44671"/>
    <lineage>
        <taxon>Bacteria</taxon>
        <taxon>Pseudomonadati</taxon>
        <taxon>Thermodesulfobacteriota</taxon>
        <taxon>Desulfuromonadia</taxon>
        <taxon>Geobacterales</taxon>
        <taxon>Geobacteraceae</taxon>
        <taxon>Pelotalea</taxon>
    </lineage>
</organism>